<dbReference type="InterPro" id="IPR036388">
    <property type="entry name" value="WH-like_DNA-bd_sf"/>
</dbReference>
<accession>A0ABY5VUQ1</accession>
<reference evidence="6" key="2">
    <citation type="submission" date="2022-09" db="EMBL/GenBank/DDBJ databases">
        <title>Biosynthetic gene clusters of Dactylosporangioum fulvum.</title>
        <authorList>
            <person name="Caradec T."/>
        </authorList>
    </citation>
    <scope>NUCLEOTIDE SEQUENCE</scope>
    <source>
        <strain evidence="6">NRRL B-16292</strain>
    </source>
</reference>
<organism evidence="6 7">
    <name type="scientific">Dactylosporangium fulvum</name>
    <dbReference type="NCBI Taxonomy" id="53359"/>
    <lineage>
        <taxon>Bacteria</taxon>
        <taxon>Bacillati</taxon>
        <taxon>Actinomycetota</taxon>
        <taxon>Actinomycetes</taxon>
        <taxon>Micromonosporales</taxon>
        <taxon>Micromonosporaceae</taxon>
        <taxon>Dactylosporangium</taxon>
    </lineage>
</organism>
<dbReference type="PANTHER" id="PTHR30136">
    <property type="entry name" value="HELIX-TURN-HELIX TRANSCRIPTIONAL REGULATOR, ICLR FAMILY"/>
    <property type="match status" value="1"/>
</dbReference>
<feature type="domain" description="HTH iclR-type" evidence="4">
    <location>
        <begin position="27"/>
        <end position="89"/>
    </location>
</feature>
<reference evidence="6" key="1">
    <citation type="submission" date="2021-04" db="EMBL/GenBank/DDBJ databases">
        <authorList>
            <person name="Hartkoorn R.C."/>
            <person name="Beaudoing E."/>
            <person name="Hot D."/>
        </authorList>
    </citation>
    <scope>NUCLEOTIDE SEQUENCE</scope>
    <source>
        <strain evidence="6">NRRL B-16292</strain>
    </source>
</reference>
<evidence type="ECO:0000256" key="3">
    <source>
        <dbReference type="ARBA" id="ARBA00023163"/>
    </source>
</evidence>
<dbReference type="PROSITE" id="PS51078">
    <property type="entry name" value="ICLR_ED"/>
    <property type="match status" value="1"/>
</dbReference>
<dbReference type="RefSeq" id="WP_259857976.1">
    <property type="nucleotide sequence ID" value="NZ_BAAAST010000007.1"/>
</dbReference>
<dbReference type="Gene3D" id="1.10.10.10">
    <property type="entry name" value="Winged helix-like DNA-binding domain superfamily/Winged helix DNA-binding domain"/>
    <property type="match status" value="1"/>
</dbReference>
<evidence type="ECO:0000313" key="7">
    <source>
        <dbReference type="Proteomes" id="UP001059617"/>
    </source>
</evidence>
<keyword evidence="2" id="KW-0238">DNA-binding</keyword>
<evidence type="ECO:0000256" key="2">
    <source>
        <dbReference type="ARBA" id="ARBA00023125"/>
    </source>
</evidence>
<dbReference type="InterPro" id="IPR005471">
    <property type="entry name" value="Tscrpt_reg_IclR_N"/>
</dbReference>
<dbReference type="EMBL" id="CP073720">
    <property type="protein sequence ID" value="UWP80218.1"/>
    <property type="molecule type" value="Genomic_DNA"/>
</dbReference>
<evidence type="ECO:0000256" key="1">
    <source>
        <dbReference type="ARBA" id="ARBA00023015"/>
    </source>
</evidence>
<evidence type="ECO:0000313" key="6">
    <source>
        <dbReference type="EMBL" id="UWP80218.1"/>
    </source>
</evidence>
<protein>
    <submittedName>
        <fullName evidence="6">Helix-turn-helix domain-containing protein</fullName>
    </submittedName>
</protein>
<keyword evidence="3" id="KW-0804">Transcription</keyword>
<keyword evidence="1" id="KW-0805">Transcription regulation</keyword>
<dbReference type="PROSITE" id="PS51077">
    <property type="entry name" value="HTH_ICLR"/>
    <property type="match status" value="1"/>
</dbReference>
<dbReference type="InterPro" id="IPR050707">
    <property type="entry name" value="HTH_MetabolicPath_Reg"/>
</dbReference>
<proteinExistence type="predicted"/>
<dbReference type="SMART" id="SM00346">
    <property type="entry name" value="HTH_ICLR"/>
    <property type="match status" value="1"/>
</dbReference>
<evidence type="ECO:0000259" key="4">
    <source>
        <dbReference type="PROSITE" id="PS51077"/>
    </source>
</evidence>
<evidence type="ECO:0000259" key="5">
    <source>
        <dbReference type="PROSITE" id="PS51078"/>
    </source>
</evidence>
<dbReference type="Proteomes" id="UP001059617">
    <property type="component" value="Chromosome"/>
</dbReference>
<dbReference type="InterPro" id="IPR029016">
    <property type="entry name" value="GAF-like_dom_sf"/>
</dbReference>
<sequence>MSNEVKGVVAHEVAHKEGTRMSSVKRIQAVQNACQVFEAVAALAPVGVSELARETGLDKSGVHRIAVTLHEAGWLQPTADRPTRWLLGSKILEIARSAALTQTIERARGAIRALSDSTGETVLLVAAQGGRLVVVDVADSAATVASMARIGDVMPPHGASTSAWYGALPVGATSAAVVAPADELDAEMIAAARRRGYAVSSARDVTSIGAAVLDASGTPSAVLVVLTPDFRISARRVSQFGKLVRAAAESISGG</sequence>
<name>A0ABY5VUQ1_9ACTN</name>
<dbReference type="InterPro" id="IPR014757">
    <property type="entry name" value="Tscrpt_reg_IclR_C"/>
</dbReference>
<dbReference type="SUPFAM" id="SSF55781">
    <property type="entry name" value="GAF domain-like"/>
    <property type="match status" value="1"/>
</dbReference>
<dbReference type="Pfam" id="PF09339">
    <property type="entry name" value="HTH_IclR"/>
    <property type="match status" value="1"/>
</dbReference>
<dbReference type="Gene3D" id="3.30.450.40">
    <property type="match status" value="1"/>
</dbReference>
<dbReference type="InterPro" id="IPR036390">
    <property type="entry name" value="WH_DNA-bd_sf"/>
</dbReference>
<feature type="domain" description="IclR-ED" evidence="5">
    <location>
        <begin position="90"/>
        <end position="254"/>
    </location>
</feature>
<dbReference type="SUPFAM" id="SSF46785">
    <property type="entry name" value="Winged helix' DNA-binding domain"/>
    <property type="match status" value="1"/>
</dbReference>
<dbReference type="PANTHER" id="PTHR30136:SF24">
    <property type="entry name" value="HTH-TYPE TRANSCRIPTIONAL REPRESSOR ALLR"/>
    <property type="match status" value="1"/>
</dbReference>
<keyword evidence="7" id="KW-1185">Reference proteome</keyword>
<dbReference type="Pfam" id="PF01614">
    <property type="entry name" value="IclR_C"/>
    <property type="match status" value="1"/>
</dbReference>
<gene>
    <name evidence="6" type="ORF">Dfulv_34365</name>
</gene>